<comment type="caution">
    <text evidence="2">The sequence shown here is derived from an EMBL/GenBank/DDBJ whole genome shotgun (WGS) entry which is preliminary data.</text>
</comment>
<sequence length="225" mass="24984">MAVSTAQVGNLSITTQVVPAGENNVPGLVTVPSTQNWAQVLSQKKKLPIKSLSAVIILIGTLQLCIAVSMYIADNNYLSLLSRSRVYILSLVFISTGILTVVFASEESIVKIQTCLVSHAINALSAAIGMVLYAIQIYTDSQACWQAINNSEHSRCAPTVPNGTSTYEPYHHYYSWDYGEYVYTLRLSLNSLVLFYIFVAFIISICIILFRWKLLQKTKYTLLVN</sequence>
<feature type="transmembrane region" description="Helical" evidence="1">
    <location>
        <begin position="116"/>
        <end position="135"/>
    </location>
</feature>
<organism evidence="2 3">
    <name type="scientific">Eleutherodactylus coqui</name>
    <name type="common">Puerto Rican coqui</name>
    <dbReference type="NCBI Taxonomy" id="57060"/>
    <lineage>
        <taxon>Eukaryota</taxon>
        <taxon>Metazoa</taxon>
        <taxon>Chordata</taxon>
        <taxon>Craniata</taxon>
        <taxon>Vertebrata</taxon>
        <taxon>Euteleostomi</taxon>
        <taxon>Amphibia</taxon>
        <taxon>Batrachia</taxon>
        <taxon>Anura</taxon>
        <taxon>Neobatrachia</taxon>
        <taxon>Hyloidea</taxon>
        <taxon>Eleutherodactylidae</taxon>
        <taxon>Eleutherodactylinae</taxon>
        <taxon>Eleutherodactylus</taxon>
        <taxon>Eleutherodactylus</taxon>
    </lineage>
</organism>
<evidence type="ECO:0000256" key="1">
    <source>
        <dbReference type="SAM" id="Phobius"/>
    </source>
</evidence>
<keyword evidence="1" id="KW-0812">Transmembrane</keyword>
<feature type="transmembrane region" description="Helical" evidence="1">
    <location>
        <begin position="193"/>
        <end position="212"/>
    </location>
</feature>
<feature type="transmembrane region" description="Helical" evidence="1">
    <location>
        <begin position="52"/>
        <end position="73"/>
    </location>
</feature>
<dbReference type="OrthoDB" id="10071849at2759"/>
<evidence type="ECO:0000313" key="2">
    <source>
        <dbReference type="EMBL" id="KAG9481087.1"/>
    </source>
</evidence>
<reference evidence="2" key="1">
    <citation type="thesis" date="2020" institute="ProQuest LLC" country="789 East Eisenhower Parkway, Ann Arbor, MI, USA">
        <title>Comparative Genomics and Chromosome Evolution.</title>
        <authorList>
            <person name="Mudd A.B."/>
        </authorList>
    </citation>
    <scope>NUCLEOTIDE SEQUENCE</scope>
    <source>
        <strain evidence="2">HN-11 Male</strain>
        <tissue evidence="2">Kidney and liver</tissue>
    </source>
</reference>
<dbReference type="EMBL" id="WNTK01000006">
    <property type="protein sequence ID" value="KAG9481087.1"/>
    <property type="molecule type" value="Genomic_DNA"/>
</dbReference>
<accession>A0A8J6K5Y8</accession>
<proteinExistence type="predicted"/>
<keyword evidence="1" id="KW-0472">Membrane</keyword>
<keyword evidence="3" id="KW-1185">Reference proteome</keyword>
<keyword evidence="1" id="KW-1133">Transmembrane helix</keyword>
<name>A0A8J6K5Y8_ELECQ</name>
<evidence type="ECO:0000313" key="3">
    <source>
        <dbReference type="Proteomes" id="UP000770717"/>
    </source>
</evidence>
<gene>
    <name evidence="2" type="ORF">GDO78_010369</name>
</gene>
<protein>
    <submittedName>
        <fullName evidence="2">Uncharacterized protein</fullName>
    </submittedName>
</protein>
<feature type="transmembrane region" description="Helical" evidence="1">
    <location>
        <begin position="85"/>
        <end position="104"/>
    </location>
</feature>
<dbReference type="AlphaFoldDB" id="A0A8J6K5Y8"/>
<dbReference type="Proteomes" id="UP000770717">
    <property type="component" value="Unassembled WGS sequence"/>
</dbReference>